<dbReference type="Pfam" id="PF08239">
    <property type="entry name" value="SH3_3"/>
    <property type="match status" value="1"/>
</dbReference>
<proteinExistence type="predicted"/>
<feature type="chain" id="PRO_5031355734" description="SH3b domain-containing protein" evidence="1">
    <location>
        <begin position="22"/>
        <end position="203"/>
    </location>
</feature>
<reference evidence="3 4" key="1">
    <citation type="submission" date="2006-02" db="EMBL/GenBank/DDBJ databases">
        <authorList>
            <person name="Pinhassi J."/>
            <person name="Pedros-Alio C."/>
            <person name="Ferriera S."/>
            <person name="Johnson J."/>
            <person name="Kravitz S."/>
            <person name="Halpern A."/>
            <person name="Remington K."/>
            <person name="Beeson K."/>
            <person name="Tran B."/>
            <person name="Rogers Y.-H."/>
            <person name="Friedman R."/>
            <person name="Venter J.C."/>
        </authorList>
    </citation>
    <scope>NUCLEOTIDE SEQUENCE [LARGE SCALE GENOMIC DNA]</scope>
    <source>
        <strain evidence="3 4">MED92</strain>
    </source>
</reference>
<feature type="domain" description="SH3b" evidence="2">
    <location>
        <begin position="31"/>
        <end position="85"/>
    </location>
</feature>
<dbReference type="InterPro" id="IPR003646">
    <property type="entry name" value="SH3-like_bac-type"/>
</dbReference>
<keyword evidence="1" id="KW-0732">Signal</keyword>
<accession>A0A7U8CAQ9</accession>
<dbReference type="Proteomes" id="UP000002171">
    <property type="component" value="Unassembled WGS sequence"/>
</dbReference>
<dbReference type="AlphaFoldDB" id="A0A7U8CAQ9"/>
<dbReference type="RefSeq" id="WP_007021994.1">
    <property type="nucleotide sequence ID" value="NZ_CH724126.1"/>
</dbReference>
<evidence type="ECO:0000313" key="3">
    <source>
        <dbReference type="EMBL" id="EAR62976.1"/>
    </source>
</evidence>
<feature type="signal peptide" evidence="1">
    <location>
        <begin position="1"/>
        <end position="21"/>
    </location>
</feature>
<evidence type="ECO:0000256" key="1">
    <source>
        <dbReference type="SAM" id="SignalP"/>
    </source>
</evidence>
<evidence type="ECO:0000313" key="4">
    <source>
        <dbReference type="Proteomes" id="UP000002171"/>
    </source>
</evidence>
<organism evidence="3 4">
    <name type="scientific">Neptuniibacter caesariensis</name>
    <dbReference type="NCBI Taxonomy" id="207954"/>
    <lineage>
        <taxon>Bacteria</taxon>
        <taxon>Pseudomonadati</taxon>
        <taxon>Pseudomonadota</taxon>
        <taxon>Gammaproteobacteria</taxon>
        <taxon>Oceanospirillales</taxon>
        <taxon>Oceanospirillaceae</taxon>
        <taxon>Neptuniibacter</taxon>
    </lineage>
</organism>
<name>A0A7U8CAQ9_NEPCE</name>
<dbReference type="Gene3D" id="2.30.30.40">
    <property type="entry name" value="SH3 Domains"/>
    <property type="match status" value="1"/>
</dbReference>
<keyword evidence="4" id="KW-1185">Reference proteome</keyword>
<sequence length="203" mass="22658">MKNFAPLLFSLFCILSANASALDYFNVNADKVNVRKGPGQNWKVVAQVDAGQLVLETQRAGQWSEIFFVKNSNRKFQGWIFNAFLTPQQLDGSEKKQPYQLDVSALKPVCTDRTVVGIGSLCYLDVSFVVTFEDESTRQTKINCWADFVVPGDKEVVPIQTSDTQLYHVLGGKAEGVMRLNAGMQRRVDSEGLNLAYYNCAVE</sequence>
<dbReference type="OrthoDB" id="6118039at2"/>
<gene>
    <name evidence="3" type="ORF">MED92_07651</name>
</gene>
<protein>
    <recommendedName>
        <fullName evidence="2">SH3b domain-containing protein</fullName>
    </recommendedName>
</protein>
<dbReference type="EMBL" id="AAOW01000001">
    <property type="protein sequence ID" value="EAR62976.1"/>
    <property type="molecule type" value="Genomic_DNA"/>
</dbReference>
<comment type="caution">
    <text evidence="3">The sequence shown here is derived from an EMBL/GenBank/DDBJ whole genome shotgun (WGS) entry which is preliminary data.</text>
</comment>
<evidence type="ECO:0000259" key="2">
    <source>
        <dbReference type="Pfam" id="PF08239"/>
    </source>
</evidence>